<dbReference type="InterPro" id="IPR013342">
    <property type="entry name" value="Mandelate_racemase_C"/>
</dbReference>
<name>A0A212JAL8_9BACT</name>
<dbReference type="EMBL" id="FLUP01000001">
    <property type="protein sequence ID" value="SBV96470.1"/>
    <property type="molecule type" value="Genomic_DNA"/>
</dbReference>
<protein>
    <submittedName>
        <fullName evidence="3">Putative Galactonate dehydratase</fullName>
    </submittedName>
</protein>
<gene>
    <name evidence="3" type="ORF">KM92DES2_10796</name>
</gene>
<proteinExistence type="predicted"/>
<dbReference type="PANTHER" id="PTHR48080">
    <property type="entry name" value="D-GALACTONATE DEHYDRATASE-RELATED"/>
    <property type="match status" value="1"/>
</dbReference>
<evidence type="ECO:0000313" key="3">
    <source>
        <dbReference type="EMBL" id="SBV96470.1"/>
    </source>
</evidence>
<dbReference type="InterPro" id="IPR013341">
    <property type="entry name" value="Mandelate_racemase_N_dom"/>
</dbReference>
<accession>A0A212JAL8</accession>
<dbReference type="InterPro" id="IPR034593">
    <property type="entry name" value="DgoD-like"/>
</dbReference>
<dbReference type="SFLD" id="SFLDG00179">
    <property type="entry name" value="mandelate_racemase"/>
    <property type="match status" value="1"/>
</dbReference>
<dbReference type="AlphaFoldDB" id="A0A212JAL8"/>
<dbReference type="InterPro" id="IPR036849">
    <property type="entry name" value="Enolase-like_C_sf"/>
</dbReference>
<organism evidence="3">
    <name type="scientific">uncultured Desulfovibrio sp</name>
    <dbReference type="NCBI Taxonomy" id="167968"/>
    <lineage>
        <taxon>Bacteria</taxon>
        <taxon>Pseudomonadati</taxon>
        <taxon>Thermodesulfobacteriota</taxon>
        <taxon>Desulfovibrionia</taxon>
        <taxon>Desulfovibrionales</taxon>
        <taxon>Desulfovibrionaceae</taxon>
        <taxon>Desulfovibrio</taxon>
        <taxon>environmental samples</taxon>
    </lineage>
</organism>
<keyword evidence="1" id="KW-0456">Lyase</keyword>
<sequence length="396" mass="44313">MKITSVEVFDCEINKHYPDMVMFEPIFIRINTDEGISGIGEVGLAYGFASKGGVGILRDLARCIIGMNPCNVEQIWEKLFRDTFWGCGGGPVIYGGISAIDIACWDIRGKVANLPLYALLGGKTNETLRCYASQIQFDWDLKHKYMKDPQDYAQAARKAMADGYDAIKVDPLMVDENAKRNPKHTGYGILPQQDIEMAVNRVKAIREAGPKLDIIIELHSFLSCNAAIQLAEQLRPLRIFYYEEPMHSMHVENMALIARTIGIPVATGERVYTRWGYRPFLEKQALAVVQPDICLAGGITETKKICDMANVYDTSVQIHVCGGPVSKAAALHMETAIPNFLIHEHHSYALKQCIRELCTNDYQPVRGKYRAPELPGLGQELNDEVVKEYLVATIKK</sequence>
<dbReference type="Pfam" id="PF13378">
    <property type="entry name" value="MR_MLE_C"/>
    <property type="match status" value="1"/>
</dbReference>
<dbReference type="CDD" id="cd03316">
    <property type="entry name" value="MR_like"/>
    <property type="match status" value="1"/>
</dbReference>
<dbReference type="Pfam" id="PF02746">
    <property type="entry name" value="MR_MLE_N"/>
    <property type="match status" value="1"/>
</dbReference>
<dbReference type="RefSeq" id="WP_227118643.1">
    <property type="nucleotide sequence ID" value="NZ_LT598928.1"/>
</dbReference>
<dbReference type="SUPFAM" id="SSF51604">
    <property type="entry name" value="Enolase C-terminal domain-like"/>
    <property type="match status" value="1"/>
</dbReference>
<dbReference type="SUPFAM" id="SSF54826">
    <property type="entry name" value="Enolase N-terminal domain-like"/>
    <property type="match status" value="1"/>
</dbReference>
<dbReference type="SMART" id="SM00922">
    <property type="entry name" value="MR_MLE"/>
    <property type="match status" value="1"/>
</dbReference>
<dbReference type="PANTHER" id="PTHR48080:SF2">
    <property type="entry name" value="D-GALACTONATE DEHYDRATASE"/>
    <property type="match status" value="1"/>
</dbReference>
<dbReference type="Gene3D" id="3.20.20.120">
    <property type="entry name" value="Enolase-like C-terminal domain"/>
    <property type="match status" value="1"/>
</dbReference>
<reference evidence="3" key="1">
    <citation type="submission" date="2016-04" db="EMBL/GenBank/DDBJ databases">
        <authorList>
            <person name="Evans L.H."/>
            <person name="Alamgir A."/>
            <person name="Owens N."/>
            <person name="Weber N.D."/>
            <person name="Virtaneva K."/>
            <person name="Barbian K."/>
            <person name="Babar A."/>
            <person name="Rosenke K."/>
        </authorList>
    </citation>
    <scope>NUCLEOTIDE SEQUENCE</scope>
    <source>
        <strain evidence="3">92-2</strain>
    </source>
</reference>
<dbReference type="InterPro" id="IPR029065">
    <property type="entry name" value="Enolase_C-like"/>
</dbReference>
<evidence type="ECO:0000256" key="1">
    <source>
        <dbReference type="ARBA" id="ARBA00023239"/>
    </source>
</evidence>
<dbReference type="GO" id="GO:0016829">
    <property type="term" value="F:lyase activity"/>
    <property type="evidence" value="ECO:0007669"/>
    <property type="project" value="UniProtKB-KW"/>
</dbReference>
<dbReference type="InterPro" id="IPR029017">
    <property type="entry name" value="Enolase-like_N"/>
</dbReference>
<dbReference type="Gene3D" id="3.30.390.10">
    <property type="entry name" value="Enolase-like, N-terminal domain"/>
    <property type="match status" value="1"/>
</dbReference>
<dbReference type="SFLD" id="SFLDS00001">
    <property type="entry name" value="Enolase"/>
    <property type="match status" value="1"/>
</dbReference>
<evidence type="ECO:0000259" key="2">
    <source>
        <dbReference type="SMART" id="SM00922"/>
    </source>
</evidence>
<feature type="domain" description="Mandelate racemase/muconate lactonizing enzyme C-terminal" evidence="2">
    <location>
        <begin position="149"/>
        <end position="264"/>
    </location>
</feature>